<feature type="region of interest" description="Disordered" evidence="1">
    <location>
        <begin position="19"/>
        <end position="46"/>
    </location>
</feature>
<reference evidence="2 3" key="1">
    <citation type="submission" date="2018-07" db="EMBL/GenBank/DDBJ databases">
        <title>Genomic Encyclopedia of Type Strains, Phase IV (KMG-IV): sequencing the most valuable type-strain genomes for metagenomic binning, comparative biology and taxonomic classification.</title>
        <authorList>
            <person name="Goeker M."/>
        </authorList>
    </citation>
    <scope>NUCLEOTIDE SEQUENCE [LARGE SCALE GENOMIC DNA]</scope>
    <source>
        <strain evidence="2 3">DSM 44290</strain>
    </source>
</reference>
<dbReference type="STRING" id="1210086.GCA_001613105_06181"/>
<dbReference type="RefSeq" id="WP_156524953.1">
    <property type="nucleotide sequence ID" value="NZ_QQBC01000002.1"/>
</dbReference>
<evidence type="ECO:0000313" key="3">
    <source>
        <dbReference type="Proteomes" id="UP000254869"/>
    </source>
</evidence>
<proteinExistence type="predicted"/>
<evidence type="ECO:0000256" key="1">
    <source>
        <dbReference type="SAM" id="MobiDB-lite"/>
    </source>
</evidence>
<sequence>MTPQADLTKLGIMADTLHGSGGQAAGFNGIEGSRRRCSSPVGFTGA</sequence>
<gene>
    <name evidence="2" type="ORF">DFR76_102131</name>
</gene>
<dbReference type="Proteomes" id="UP000254869">
    <property type="component" value="Unassembled WGS sequence"/>
</dbReference>
<keyword evidence="3" id="KW-1185">Reference proteome</keyword>
<comment type="caution">
    <text evidence="2">The sequence shown here is derived from an EMBL/GenBank/DDBJ whole genome shotgun (WGS) entry which is preliminary data.</text>
</comment>
<evidence type="ECO:0000313" key="2">
    <source>
        <dbReference type="EMBL" id="RDI67732.1"/>
    </source>
</evidence>
<dbReference type="EMBL" id="QQBC01000002">
    <property type="protein sequence ID" value="RDI67732.1"/>
    <property type="molecule type" value="Genomic_DNA"/>
</dbReference>
<organism evidence="2 3">
    <name type="scientific">Nocardia pseudobrasiliensis</name>
    <dbReference type="NCBI Taxonomy" id="45979"/>
    <lineage>
        <taxon>Bacteria</taxon>
        <taxon>Bacillati</taxon>
        <taxon>Actinomycetota</taxon>
        <taxon>Actinomycetes</taxon>
        <taxon>Mycobacteriales</taxon>
        <taxon>Nocardiaceae</taxon>
        <taxon>Nocardia</taxon>
    </lineage>
</organism>
<name>A0A370IAI3_9NOCA</name>
<accession>A0A370IAI3</accession>
<dbReference type="AlphaFoldDB" id="A0A370IAI3"/>
<protein>
    <submittedName>
        <fullName evidence="2">Uncharacterized protein</fullName>
    </submittedName>
</protein>